<dbReference type="Gene3D" id="3.40.630.30">
    <property type="match status" value="1"/>
</dbReference>
<name>A0AAJ0CD96_9HYPO</name>
<evidence type="ECO:0000313" key="2">
    <source>
        <dbReference type="Proteomes" id="UP001251528"/>
    </source>
</evidence>
<dbReference type="InterPro" id="IPR016181">
    <property type="entry name" value="Acyl_CoA_acyltransferase"/>
</dbReference>
<reference evidence="1" key="1">
    <citation type="submission" date="2023-06" db="EMBL/GenBank/DDBJ databases">
        <title>Conoideocrella luteorostrata (Hypocreales: Clavicipitaceae), a potential biocontrol fungus for elongate hemlock scale in United States Christmas tree production areas.</title>
        <authorList>
            <person name="Barrett H."/>
            <person name="Lovett B."/>
            <person name="Macias A.M."/>
            <person name="Stajich J.E."/>
            <person name="Kasson M.T."/>
        </authorList>
    </citation>
    <scope>NUCLEOTIDE SEQUENCE</scope>
    <source>
        <strain evidence="1">ARSEF 14590</strain>
    </source>
</reference>
<proteinExistence type="predicted"/>
<dbReference type="EMBL" id="JASWJB010000669">
    <property type="protein sequence ID" value="KAK2589474.1"/>
    <property type="molecule type" value="Genomic_DNA"/>
</dbReference>
<accession>A0AAJ0CD96</accession>
<evidence type="ECO:0008006" key="3">
    <source>
        <dbReference type="Google" id="ProtNLM"/>
    </source>
</evidence>
<organism evidence="1 2">
    <name type="scientific">Conoideocrella luteorostrata</name>
    <dbReference type="NCBI Taxonomy" id="1105319"/>
    <lineage>
        <taxon>Eukaryota</taxon>
        <taxon>Fungi</taxon>
        <taxon>Dikarya</taxon>
        <taxon>Ascomycota</taxon>
        <taxon>Pezizomycotina</taxon>
        <taxon>Sordariomycetes</taxon>
        <taxon>Hypocreomycetidae</taxon>
        <taxon>Hypocreales</taxon>
        <taxon>Clavicipitaceae</taxon>
        <taxon>Conoideocrella</taxon>
    </lineage>
</organism>
<dbReference type="AlphaFoldDB" id="A0AAJ0CD96"/>
<sequence>MGGSTTPPAPPLGDLRIAGPNDIMRLGIVCTAGFRYAEQFTWERPYHAQHPLSTLAFFRHEVRQFIKSPEHIVLVAVDSFDTHESDKTEAVIPDSNGWDKPAPGTDVVVGMAIWKLEAGSKRVEDLPGPPSPFPHLPEYNGADMYQHRAKVVEEACDAAEKRFLVGLSSMERIVVHPAYWKRGHGIKLAKWGVDLAKLDEVDQGVLASSMGEALYEHVGFRRISNVHVDGDEEDPKGFDIAVMRYHVHPSC</sequence>
<keyword evidence="2" id="KW-1185">Reference proteome</keyword>
<dbReference type="Proteomes" id="UP001251528">
    <property type="component" value="Unassembled WGS sequence"/>
</dbReference>
<gene>
    <name evidence="1" type="ORF">QQS21_012850</name>
</gene>
<dbReference type="SUPFAM" id="SSF55729">
    <property type="entry name" value="Acyl-CoA N-acyltransferases (Nat)"/>
    <property type="match status" value="1"/>
</dbReference>
<protein>
    <recommendedName>
        <fullName evidence="3">N-acetyltransferase domain-containing protein</fullName>
    </recommendedName>
</protein>
<evidence type="ECO:0000313" key="1">
    <source>
        <dbReference type="EMBL" id="KAK2589474.1"/>
    </source>
</evidence>
<comment type="caution">
    <text evidence="1">The sequence shown here is derived from an EMBL/GenBank/DDBJ whole genome shotgun (WGS) entry which is preliminary data.</text>
</comment>